<organism evidence="1 2">
    <name type="scientific">Brassica cretica</name>
    <name type="common">Mustard</name>
    <dbReference type="NCBI Taxonomy" id="69181"/>
    <lineage>
        <taxon>Eukaryota</taxon>
        <taxon>Viridiplantae</taxon>
        <taxon>Streptophyta</taxon>
        <taxon>Embryophyta</taxon>
        <taxon>Tracheophyta</taxon>
        <taxon>Spermatophyta</taxon>
        <taxon>Magnoliopsida</taxon>
        <taxon>eudicotyledons</taxon>
        <taxon>Gunneridae</taxon>
        <taxon>Pentapetalae</taxon>
        <taxon>rosids</taxon>
        <taxon>malvids</taxon>
        <taxon>Brassicales</taxon>
        <taxon>Brassicaceae</taxon>
        <taxon>Brassiceae</taxon>
        <taxon>Brassica</taxon>
    </lineage>
</organism>
<comment type="caution">
    <text evidence="1">The sequence shown here is derived from an EMBL/GenBank/DDBJ whole genome shotgun (WGS) entry which is preliminary data.</text>
</comment>
<gene>
    <name evidence="1" type="ORF">DY000_02002673</name>
</gene>
<sequence length="92" mass="10286">MCSVGLWDDKFLNAARVYDLGLLTGFNGFRCLNDGAWGHGRFYSSTTRAFSISFSICDCEAMVKIVGEGGGGDNDNDRLSEISRDFERLRRF</sequence>
<accession>A0ABQ7C7C9</accession>
<evidence type="ECO:0000313" key="1">
    <source>
        <dbReference type="EMBL" id="KAF3547635.1"/>
    </source>
</evidence>
<reference evidence="1 2" key="1">
    <citation type="journal article" date="2020" name="BMC Genomics">
        <title>Intraspecific diversification of the crop wild relative Brassica cretica Lam. using demographic model selection.</title>
        <authorList>
            <person name="Kioukis A."/>
            <person name="Michalopoulou V.A."/>
            <person name="Briers L."/>
            <person name="Pirintsos S."/>
            <person name="Studholme D.J."/>
            <person name="Pavlidis P."/>
            <person name="Sarris P.F."/>
        </authorList>
    </citation>
    <scope>NUCLEOTIDE SEQUENCE [LARGE SCALE GENOMIC DNA]</scope>
    <source>
        <strain evidence="2">cv. PFS-1207/04</strain>
    </source>
</reference>
<protein>
    <recommendedName>
        <fullName evidence="3">AP2/ERF domain-containing protein</fullName>
    </recommendedName>
</protein>
<evidence type="ECO:0008006" key="3">
    <source>
        <dbReference type="Google" id="ProtNLM"/>
    </source>
</evidence>
<keyword evidence="2" id="KW-1185">Reference proteome</keyword>
<dbReference type="EMBL" id="QGKV02000832">
    <property type="protein sequence ID" value="KAF3547635.1"/>
    <property type="molecule type" value="Genomic_DNA"/>
</dbReference>
<proteinExistence type="predicted"/>
<evidence type="ECO:0000313" key="2">
    <source>
        <dbReference type="Proteomes" id="UP000266723"/>
    </source>
</evidence>
<dbReference type="Proteomes" id="UP000266723">
    <property type="component" value="Unassembled WGS sequence"/>
</dbReference>
<name>A0ABQ7C7C9_BRACR</name>